<dbReference type="SUPFAM" id="SSF54373">
    <property type="entry name" value="FAD-linked reductases, C-terminal domain"/>
    <property type="match status" value="1"/>
</dbReference>
<accession>A0A9Q8QKJ3</accession>
<name>A0A9Q8QKJ3_9HYPO</name>
<dbReference type="RefSeq" id="XP_047846230.1">
    <property type="nucleotide sequence ID" value="XM_047990223.1"/>
</dbReference>
<keyword evidence="8" id="KW-1185">Reference proteome</keyword>
<dbReference type="OrthoDB" id="16820at2759"/>
<evidence type="ECO:0000256" key="4">
    <source>
        <dbReference type="ARBA" id="ARBA00023002"/>
    </source>
</evidence>
<dbReference type="GeneID" id="72070556"/>
<sequence length="470" mass="51943">MPELNVVIVGAGIAGLTCAITLARYKDVKVTVVEKYPSNSQIGNGIQIPCNAARVMQKLGLLDQLIRLSHGPSTGTITMNYSDGKVINERDFTNYRERYGSPWLLAHRVDYMNVLYTEACNLGVKFMFGCEVEDLDFDKTVARLSNGDVVHGDVIVGCDGVKSVVRSVMHPTIETENDESLAYRALFTPEQVAKLSPEAAKAINQPSKCLFWLGADIQIVFYSLRGGSVYNLVVSVIDDDLNARTEEGDSLALLRQRFADWDPALQELMGTADGVARFQLLKVQDPPFWSRGNVTLMGDAAHYMLPYLGQGAAMCAEDGFVLGTLLGRMTEHVNSNVDIQGGGMHANSAPRDYARVVLDAYEGLRHQRRLRVAKYSRAAGEISHMPDEDAQHIRSDGTYDYDEETCISDWPWIDSRCIKFLLLYKADEEAEREFARLVASGALDTRNSPAQSGSEPLDMRVGLGEGLRAR</sequence>
<dbReference type="SUPFAM" id="SSF51905">
    <property type="entry name" value="FAD/NAD(P)-binding domain"/>
    <property type="match status" value="1"/>
</dbReference>
<keyword evidence="3" id="KW-0274">FAD</keyword>
<dbReference type="Pfam" id="PF01494">
    <property type="entry name" value="FAD_binding_3"/>
    <property type="match status" value="1"/>
</dbReference>
<dbReference type="GO" id="GO:0018658">
    <property type="term" value="F:salicylate 1-monooxygenase activity"/>
    <property type="evidence" value="ECO:0007669"/>
    <property type="project" value="UniProtKB-EC"/>
</dbReference>
<protein>
    <submittedName>
        <fullName evidence="7">Salicylate 1-monooxygenase</fullName>
        <ecNumber evidence="7">1.14.13.1</ecNumber>
    </submittedName>
</protein>
<proteinExistence type="inferred from homology"/>
<dbReference type="Gene3D" id="3.50.50.60">
    <property type="entry name" value="FAD/NAD(P)-binding domain"/>
    <property type="match status" value="1"/>
</dbReference>
<evidence type="ECO:0000256" key="5">
    <source>
        <dbReference type="ARBA" id="ARBA00023033"/>
    </source>
</evidence>
<dbReference type="InterPro" id="IPR002938">
    <property type="entry name" value="FAD-bd"/>
</dbReference>
<reference evidence="7" key="1">
    <citation type="submission" date="2021-11" db="EMBL/GenBank/DDBJ databases">
        <title>Purpureocillium_takamizusanense_genome.</title>
        <authorList>
            <person name="Nguyen N.-H."/>
        </authorList>
    </citation>
    <scope>NUCLEOTIDE SEQUENCE</scope>
    <source>
        <strain evidence="7">PT3</strain>
    </source>
</reference>
<keyword evidence="5" id="KW-0503">Monooxygenase</keyword>
<evidence type="ECO:0000256" key="2">
    <source>
        <dbReference type="ARBA" id="ARBA00022630"/>
    </source>
</evidence>
<evidence type="ECO:0000313" key="8">
    <source>
        <dbReference type="Proteomes" id="UP000829364"/>
    </source>
</evidence>
<dbReference type="EC" id="1.14.13.1" evidence="7"/>
<keyword evidence="2" id="KW-0285">Flavoprotein</keyword>
<dbReference type="GO" id="GO:0071949">
    <property type="term" value="F:FAD binding"/>
    <property type="evidence" value="ECO:0007669"/>
    <property type="project" value="InterPro"/>
</dbReference>
<dbReference type="KEGG" id="ptkz:JDV02_008610"/>
<organism evidence="7 8">
    <name type="scientific">Purpureocillium takamizusanense</name>
    <dbReference type="NCBI Taxonomy" id="2060973"/>
    <lineage>
        <taxon>Eukaryota</taxon>
        <taxon>Fungi</taxon>
        <taxon>Dikarya</taxon>
        <taxon>Ascomycota</taxon>
        <taxon>Pezizomycotina</taxon>
        <taxon>Sordariomycetes</taxon>
        <taxon>Hypocreomycetidae</taxon>
        <taxon>Hypocreales</taxon>
        <taxon>Ophiocordycipitaceae</taxon>
        <taxon>Purpureocillium</taxon>
    </lineage>
</organism>
<keyword evidence="4 7" id="KW-0560">Oxidoreductase</keyword>
<dbReference type="Proteomes" id="UP000829364">
    <property type="component" value="Chromosome 8"/>
</dbReference>
<dbReference type="EMBL" id="CP086361">
    <property type="protein sequence ID" value="UNI22749.1"/>
    <property type="molecule type" value="Genomic_DNA"/>
</dbReference>
<dbReference type="InterPro" id="IPR050493">
    <property type="entry name" value="FAD-dep_Monooxygenase_BioMet"/>
</dbReference>
<evidence type="ECO:0000256" key="3">
    <source>
        <dbReference type="ARBA" id="ARBA00022827"/>
    </source>
</evidence>
<dbReference type="PRINTS" id="PR00420">
    <property type="entry name" value="RNGMNOXGNASE"/>
</dbReference>
<evidence type="ECO:0000313" key="7">
    <source>
        <dbReference type="EMBL" id="UNI22749.1"/>
    </source>
</evidence>
<gene>
    <name evidence="7" type="ORF">JDV02_008610</name>
</gene>
<evidence type="ECO:0000256" key="1">
    <source>
        <dbReference type="ARBA" id="ARBA00007992"/>
    </source>
</evidence>
<feature type="domain" description="FAD-binding" evidence="6">
    <location>
        <begin position="4"/>
        <end position="328"/>
    </location>
</feature>
<dbReference type="InterPro" id="IPR036188">
    <property type="entry name" value="FAD/NAD-bd_sf"/>
</dbReference>
<comment type="similarity">
    <text evidence="1">Belongs to the paxM FAD-dependent monooxygenase family.</text>
</comment>
<dbReference type="AlphaFoldDB" id="A0A9Q8QKJ3"/>
<dbReference type="PANTHER" id="PTHR13789:SF311">
    <property type="entry name" value="HYDROXYLASE, PUTATIVE (AFU_ORTHOLOGUE AFUA_5G10180)-RELATED"/>
    <property type="match status" value="1"/>
</dbReference>
<dbReference type="PANTHER" id="PTHR13789">
    <property type="entry name" value="MONOOXYGENASE"/>
    <property type="match status" value="1"/>
</dbReference>
<evidence type="ECO:0000259" key="6">
    <source>
        <dbReference type="Pfam" id="PF01494"/>
    </source>
</evidence>